<dbReference type="EnsemblPlants" id="evm.model.06.756">
    <property type="protein sequence ID" value="cds.evm.model.06.756"/>
    <property type="gene ID" value="evm.TU.06.756"/>
</dbReference>
<keyword evidence="2" id="KW-1185">Reference proteome</keyword>
<proteinExistence type="predicted"/>
<accession>A0A803PZS3</accession>
<dbReference type="AlphaFoldDB" id="A0A803PZS3"/>
<dbReference type="Gramene" id="evm.model.06.756">
    <property type="protein sequence ID" value="cds.evm.model.06.756"/>
    <property type="gene ID" value="evm.TU.06.756"/>
</dbReference>
<organism evidence="1 2">
    <name type="scientific">Cannabis sativa</name>
    <name type="common">Hemp</name>
    <name type="synonym">Marijuana</name>
    <dbReference type="NCBI Taxonomy" id="3483"/>
    <lineage>
        <taxon>Eukaryota</taxon>
        <taxon>Viridiplantae</taxon>
        <taxon>Streptophyta</taxon>
        <taxon>Embryophyta</taxon>
        <taxon>Tracheophyta</taxon>
        <taxon>Spermatophyta</taxon>
        <taxon>Magnoliopsida</taxon>
        <taxon>eudicotyledons</taxon>
        <taxon>Gunneridae</taxon>
        <taxon>Pentapetalae</taxon>
        <taxon>rosids</taxon>
        <taxon>fabids</taxon>
        <taxon>Rosales</taxon>
        <taxon>Cannabaceae</taxon>
        <taxon>Cannabis</taxon>
    </lineage>
</organism>
<protein>
    <submittedName>
        <fullName evidence="1">Uncharacterized protein</fullName>
    </submittedName>
</protein>
<name>A0A803PZS3_CANSA</name>
<evidence type="ECO:0000313" key="1">
    <source>
        <dbReference type="EnsemblPlants" id="cds.evm.model.06.756"/>
    </source>
</evidence>
<evidence type="ECO:0000313" key="2">
    <source>
        <dbReference type="Proteomes" id="UP000596661"/>
    </source>
</evidence>
<dbReference type="EMBL" id="UZAU01000576">
    <property type="status" value="NOT_ANNOTATED_CDS"/>
    <property type="molecule type" value="Genomic_DNA"/>
</dbReference>
<sequence>MCVCLITSLSNKSKQVYRSECGLWRIKMKTLLVHQGFADAIMVTSSKEDVKKVFQEIEVKAHSAIVLSLGDEVLREVADKESALKL</sequence>
<dbReference type="OMA" id="QVYRSEC"/>
<dbReference type="Proteomes" id="UP000596661">
    <property type="component" value="Chromosome 6"/>
</dbReference>
<reference evidence="1" key="2">
    <citation type="submission" date="2021-03" db="UniProtKB">
        <authorList>
            <consortium name="EnsemblPlants"/>
        </authorList>
    </citation>
    <scope>IDENTIFICATION</scope>
</reference>
<reference evidence="1" key="1">
    <citation type="submission" date="2018-11" db="EMBL/GenBank/DDBJ databases">
        <authorList>
            <person name="Grassa J C."/>
        </authorList>
    </citation>
    <scope>NUCLEOTIDE SEQUENCE [LARGE SCALE GENOMIC DNA]</scope>
</reference>